<organism evidence="3 4">
    <name type="scientific">Parafrankia colletiae</name>
    <dbReference type="NCBI Taxonomy" id="573497"/>
    <lineage>
        <taxon>Bacteria</taxon>
        <taxon>Bacillati</taxon>
        <taxon>Actinomycetota</taxon>
        <taxon>Actinomycetes</taxon>
        <taxon>Frankiales</taxon>
        <taxon>Frankiaceae</taxon>
        <taxon>Parafrankia</taxon>
    </lineage>
</organism>
<keyword evidence="4" id="KW-1185">Reference proteome</keyword>
<keyword evidence="1" id="KW-0472">Membrane</keyword>
<keyword evidence="1" id="KW-1133">Transmembrane helix</keyword>
<keyword evidence="1" id="KW-0812">Transmembrane</keyword>
<evidence type="ECO:0000259" key="2">
    <source>
        <dbReference type="Pfam" id="PF13400"/>
    </source>
</evidence>
<evidence type="ECO:0000256" key="1">
    <source>
        <dbReference type="SAM" id="Phobius"/>
    </source>
</evidence>
<dbReference type="AlphaFoldDB" id="A0A1S1QC97"/>
<dbReference type="InterPro" id="IPR028087">
    <property type="entry name" value="Tad_N"/>
</dbReference>
<name>A0A1S1QC97_9ACTN</name>
<proteinExistence type="predicted"/>
<protein>
    <recommendedName>
        <fullName evidence="2">Putative Flp pilus-assembly TadG-like N-terminal domain-containing protein</fullName>
    </recommendedName>
</protein>
<evidence type="ECO:0000313" key="3">
    <source>
        <dbReference type="EMBL" id="OHV31610.1"/>
    </source>
</evidence>
<gene>
    <name evidence="3" type="ORF">CC117_25690</name>
</gene>
<sequence>MGSAVAEPDQADAGTVTAFFVVLTVALLGVTGLVVDGGLALTRKSAAISLAAEAARAGAQALDLATYRTRGVIQLDPPAARRRAEQYLASADAQGIVTATAAAVTVQVTVRIPTQLLGIVGVDTLTVTGQGTAAPVHSIAPPAIP</sequence>
<comment type="caution">
    <text evidence="3">The sequence shown here is derived from an EMBL/GenBank/DDBJ whole genome shotgun (WGS) entry which is preliminary data.</text>
</comment>
<feature type="transmembrane region" description="Helical" evidence="1">
    <location>
        <begin position="16"/>
        <end position="35"/>
    </location>
</feature>
<dbReference type="Pfam" id="PF13400">
    <property type="entry name" value="Tad"/>
    <property type="match status" value="1"/>
</dbReference>
<feature type="domain" description="Putative Flp pilus-assembly TadG-like N-terminal" evidence="2">
    <location>
        <begin position="14"/>
        <end position="61"/>
    </location>
</feature>
<dbReference type="EMBL" id="MBLM01000143">
    <property type="protein sequence ID" value="OHV31610.1"/>
    <property type="molecule type" value="Genomic_DNA"/>
</dbReference>
<reference evidence="4" key="1">
    <citation type="submission" date="2016-07" db="EMBL/GenBank/DDBJ databases">
        <title>Sequence Frankia sp. strain CcI1.17.</title>
        <authorList>
            <person name="Ghodhbane-Gtari F."/>
            <person name="Swanson E."/>
            <person name="Gueddou A."/>
            <person name="Morris K."/>
            <person name="Hezbri K."/>
            <person name="Ktari A."/>
            <person name="Nouioui I."/>
            <person name="Abebe-Akele F."/>
            <person name="Simpson S."/>
            <person name="Thomas K."/>
            <person name="Gtari M."/>
            <person name="Tisa L.S."/>
            <person name="Hurst S."/>
        </authorList>
    </citation>
    <scope>NUCLEOTIDE SEQUENCE [LARGE SCALE GENOMIC DNA]</scope>
    <source>
        <strain evidence="4">Cc1.17</strain>
    </source>
</reference>
<dbReference type="Proteomes" id="UP000179627">
    <property type="component" value="Unassembled WGS sequence"/>
</dbReference>
<evidence type="ECO:0000313" key="4">
    <source>
        <dbReference type="Proteomes" id="UP000179627"/>
    </source>
</evidence>
<accession>A0A1S1QC97</accession>